<name>A0ABD3R4P5_9STRA</name>
<dbReference type="AlphaFoldDB" id="A0ABD3R4P5"/>
<evidence type="ECO:0000256" key="2">
    <source>
        <dbReference type="ARBA" id="ARBA00022692"/>
    </source>
</evidence>
<feature type="transmembrane region" description="Helical" evidence="7">
    <location>
        <begin position="53"/>
        <end position="78"/>
    </location>
</feature>
<dbReference type="EMBL" id="JALLPB020000651">
    <property type="protein sequence ID" value="KAL3807277.1"/>
    <property type="molecule type" value="Genomic_DNA"/>
</dbReference>
<reference evidence="9 10" key="1">
    <citation type="submission" date="2024-10" db="EMBL/GenBank/DDBJ databases">
        <title>Updated reference genomes for cyclostephanoid diatoms.</title>
        <authorList>
            <person name="Roberts W.R."/>
            <person name="Alverson A.J."/>
        </authorList>
    </citation>
    <scope>NUCLEOTIDE SEQUENCE [LARGE SCALE GENOMIC DNA]</scope>
    <source>
        <strain evidence="9 10">AJA228-03</strain>
    </source>
</reference>
<keyword evidence="5 7" id="KW-0472">Membrane</keyword>
<sequence length="380" mass="42282">MRTINFIGRGSHDQSRNSMPINRESNDGKTLSRENVPVGLGSDELRPKMPSNIYLLNVAFYSFAIFALGQIFVAIFLAKSAAMVADSSAMVIDSLTYLFNSYAERIKNMSLSESDDETLTEAVREMRRLRRTRQRLWLEILPPLCSVLTLIVLTICIILDAVHTLLEPNDDVFHDDKSSSTENDPNIGIMFLFSALNLGLDILNVSCFARAKHAFGFAVIDKDRHRYMLAYNGSLHNEYADNLIGVRSEVDLCGLDNEEESFTANYRSVAEETFNPSHPKMSKGIELPNEVNLNMCSAYTHVFADTLRSIAVLLAAGLSYTFKVGAPTFVDAVASLAVSFIILCSLGPLLRGIFHALKQLRLLSNFATGLSEKSPMFLRK</sequence>
<keyword evidence="4 7" id="KW-1133">Transmembrane helix</keyword>
<feature type="transmembrane region" description="Helical" evidence="7">
    <location>
        <begin position="332"/>
        <end position="354"/>
    </location>
</feature>
<keyword evidence="3" id="KW-0864">Zinc transport</keyword>
<dbReference type="InterPro" id="IPR058533">
    <property type="entry name" value="Cation_efflux_TM"/>
</dbReference>
<dbReference type="SUPFAM" id="SSF161111">
    <property type="entry name" value="Cation efflux protein transmembrane domain-like"/>
    <property type="match status" value="1"/>
</dbReference>
<dbReference type="Pfam" id="PF01545">
    <property type="entry name" value="Cation_efflux"/>
    <property type="match status" value="1"/>
</dbReference>
<feature type="domain" description="Cation efflux protein transmembrane" evidence="8">
    <location>
        <begin position="139"/>
        <end position="351"/>
    </location>
</feature>
<keyword evidence="3" id="KW-0862">Zinc</keyword>
<keyword evidence="3" id="KW-0406">Ion transport</keyword>
<dbReference type="PANTHER" id="PTHR11562">
    <property type="entry name" value="CATION EFFLUX PROTEIN/ ZINC TRANSPORTER"/>
    <property type="match status" value="1"/>
</dbReference>
<evidence type="ECO:0000256" key="3">
    <source>
        <dbReference type="ARBA" id="ARBA00022906"/>
    </source>
</evidence>
<proteinExistence type="predicted"/>
<feature type="region of interest" description="Disordered" evidence="6">
    <location>
        <begin position="1"/>
        <end position="35"/>
    </location>
</feature>
<evidence type="ECO:0000313" key="9">
    <source>
        <dbReference type="EMBL" id="KAL3807277.1"/>
    </source>
</evidence>
<keyword evidence="2 7" id="KW-0812">Transmembrane</keyword>
<feature type="transmembrane region" description="Helical" evidence="7">
    <location>
        <begin position="302"/>
        <end position="320"/>
    </location>
</feature>
<accession>A0ABD3R4P5</accession>
<evidence type="ECO:0000259" key="8">
    <source>
        <dbReference type="Pfam" id="PF01545"/>
    </source>
</evidence>
<evidence type="ECO:0000256" key="4">
    <source>
        <dbReference type="ARBA" id="ARBA00022989"/>
    </source>
</evidence>
<evidence type="ECO:0000256" key="1">
    <source>
        <dbReference type="ARBA" id="ARBA00004141"/>
    </source>
</evidence>
<comment type="caution">
    <text evidence="9">The sequence shown here is derived from an EMBL/GenBank/DDBJ whole genome shotgun (WGS) entry which is preliminary data.</text>
</comment>
<dbReference type="PANTHER" id="PTHR11562:SF17">
    <property type="entry name" value="RE54080P-RELATED"/>
    <property type="match status" value="1"/>
</dbReference>
<dbReference type="GO" id="GO:0016020">
    <property type="term" value="C:membrane"/>
    <property type="evidence" value="ECO:0007669"/>
    <property type="project" value="UniProtKB-SubCell"/>
</dbReference>
<dbReference type="GO" id="GO:0006829">
    <property type="term" value="P:zinc ion transport"/>
    <property type="evidence" value="ECO:0007669"/>
    <property type="project" value="UniProtKB-KW"/>
</dbReference>
<feature type="transmembrane region" description="Helical" evidence="7">
    <location>
        <begin position="136"/>
        <end position="166"/>
    </location>
</feature>
<dbReference type="InterPro" id="IPR050681">
    <property type="entry name" value="CDF/SLC30A"/>
</dbReference>
<feature type="transmembrane region" description="Helical" evidence="7">
    <location>
        <begin position="186"/>
        <end position="203"/>
    </location>
</feature>
<evidence type="ECO:0000256" key="6">
    <source>
        <dbReference type="SAM" id="MobiDB-lite"/>
    </source>
</evidence>
<protein>
    <recommendedName>
        <fullName evidence="8">Cation efflux protein transmembrane domain-containing protein</fullName>
    </recommendedName>
</protein>
<comment type="subcellular location">
    <subcellularLocation>
        <location evidence="1">Membrane</location>
        <topology evidence="1">Multi-pass membrane protein</topology>
    </subcellularLocation>
</comment>
<keyword evidence="10" id="KW-1185">Reference proteome</keyword>
<dbReference type="InterPro" id="IPR027469">
    <property type="entry name" value="Cation_efflux_TMD_sf"/>
</dbReference>
<dbReference type="Gene3D" id="1.20.1510.10">
    <property type="entry name" value="Cation efflux protein transmembrane domain"/>
    <property type="match status" value="1"/>
</dbReference>
<evidence type="ECO:0000256" key="7">
    <source>
        <dbReference type="SAM" id="Phobius"/>
    </source>
</evidence>
<gene>
    <name evidence="9" type="ORF">ACHAXA_011493</name>
</gene>
<evidence type="ECO:0000256" key="5">
    <source>
        <dbReference type="ARBA" id="ARBA00023136"/>
    </source>
</evidence>
<evidence type="ECO:0000313" key="10">
    <source>
        <dbReference type="Proteomes" id="UP001530377"/>
    </source>
</evidence>
<keyword evidence="3" id="KW-0813">Transport</keyword>
<organism evidence="9 10">
    <name type="scientific">Cyclostephanos tholiformis</name>
    <dbReference type="NCBI Taxonomy" id="382380"/>
    <lineage>
        <taxon>Eukaryota</taxon>
        <taxon>Sar</taxon>
        <taxon>Stramenopiles</taxon>
        <taxon>Ochrophyta</taxon>
        <taxon>Bacillariophyta</taxon>
        <taxon>Coscinodiscophyceae</taxon>
        <taxon>Thalassiosirophycidae</taxon>
        <taxon>Stephanodiscales</taxon>
        <taxon>Stephanodiscaceae</taxon>
        <taxon>Cyclostephanos</taxon>
    </lineage>
</organism>
<dbReference type="Proteomes" id="UP001530377">
    <property type="component" value="Unassembled WGS sequence"/>
</dbReference>